<dbReference type="Proteomes" id="UP001055102">
    <property type="component" value="Unassembled WGS sequence"/>
</dbReference>
<comment type="caution">
    <text evidence="2">The sequence shown here is derived from an EMBL/GenBank/DDBJ whole genome shotgun (WGS) entry which is preliminary data.</text>
</comment>
<proteinExistence type="predicted"/>
<protein>
    <submittedName>
        <fullName evidence="2">Uncharacterized protein</fullName>
    </submittedName>
</protein>
<accession>A0ABQ4SSR4</accession>
<reference evidence="2" key="2">
    <citation type="submission" date="2021-08" db="EMBL/GenBank/DDBJ databases">
        <authorList>
            <person name="Tani A."/>
            <person name="Ola A."/>
            <person name="Ogura Y."/>
            <person name="Katsura K."/>
            <person name="Hayashi T."/>
        </authorList>
    </citation>
    <scope>NUCLEOTIDE SEQUENCE</scope>
    <source>
        <strain evidence="2">LMG 23639</strain>
    </source>
</reference>
<feature type="signal peptide" evidence="1">
    <location>
        <begin position="1"/>
        <end position="20"/>
    </location>
</feature>
<reference evidence="2" key="1">
    <citation type="journal article" date="2021" name="Front. Microbiol.">
        <title>Comprehensive Comparative Genomics and Phenotyping of Methylobacterium Species.</title>
        <authorList>
            <person name="Alessa O."/>
            <person name="Ogura Y."/>
            <person name="Fujitani Y."/>
            <person name="Takami H."/>
            <person name="Hayashi T."/>
            <person name="Sahin N."/>
            <person name="Tani A."/>
        </authorList>
    </citation>
    <scope>NUCLEOTIDE SEQUENCE</scope>
    <source>
        <strain evidence="2">LMG 23639</strain>
    </source>
</reference>
<evidence type="ECO:0000313" key="2">
    <source>
        <dbReference type="EMBL" id="GJE04716.1"/>
    </source>
</evidence>
<feature type="chain" id="PRO_5046220309" evidence="1">
    <location>
        <begin position="21"/>
        <end position="359"/>
    </location>
</feature>
<keyword evidence="3" id="KW-1185">Reference proteome</keyword>
<keyword evidence="1" id="KW-0732">Signal</keyword>
<name>A0ABQ4SSR4_9HYPH</name>
<dbReference type="RefSeq" id="WP_238273437.1">
    <property type="nucleotide sequence ID" value="NZ_BPQR01000001.1"/>
</dbReference>
<organism evidence="2 3">
    <name type="scientific">Methylobacterium jeotgali</name>
    <dbReference type="NCBI Taxonomy" id="381630"/>
    <lineage>
        <taxon>Bacteria</taxon>
        <taxon>Pseudomonadati</taxon>
        <taxon>Pseudomonadota</taxon>
        <taxon>Alphaproteobacteria</taxon>
        <taxon>Hyphomicrobiales</taxon>
        <taxon>Methylobacteriaceae</taxon>
        <taxon>Methylobacterium</taxon>
    </lineage>
</organism>
<evidence type="ECO:0000256" key="1">
    <source>
        <dbReference type="SAM" id="SignalP"/>
    </source>
</evidence>
<evidence type="ECO:0000313" key="3">
    <source>
        <dbReference type="Proteomes" id="UP001055102"/>
    </source>
</evidence>
<dbReference type="EMBL" id="BPQR01000001">
    <property type="protein sequence ID" value="GJE04716.1"/>
    <property type="molecule type" value="Genomic_DNA"/>
</dbReference>
<gene>
    <name evidence="2" type="ORF">AOPFMNJM_0006</name>
</gene>
<sequence length="359" mass="37228">MLLAALIAATTLLPGALAPAESGARTAAGIVANGWPAPAPFYSPQTRAVSNWRREAWASLAPPSLTLIVRFAGSEPSFVARCVRLNNYWCIKRARWDGEIGGDGEDHTAFATGADGADAAVSLLSRYYREFGRRSALAIVRRWAPATCGPVAATASGVPTPRVSTALAPRGIGGTVRARYLGRHFRGGAPRRPAVVAARRSGPALRVQPWSARARLAGRRPIPAVSVPKAVPDIAAGIGPGTRVAAAPEVTRTVFSPDRLLAESAALPPVAGGVPVRPLDLSAPPPPLCSNDETRIGNYAARIAGSVGLRPGDDLKLFAPDGTPLPNLLPVLVAMSGVELGALRATHGLVAAAIARRQP</sequence>